<proteinExistence type="predicted"/>
<dbReference type="Proteomes" id="UP000285961">
    <property type="component" value="Unassembled WGS sequence"/>
</dbReference>
<dbReference type="SUPFAM" id="SSF50199">
    <property type="entry name" value="Staphylococcal nuclease"/>
    <property type="match status" value="1"/>
</dbReference>
<accession>A0A419ER77</accession>
<dbReference type="Gene3D" id="2.40.50.90">
    <property type="match status" value="1"/>
</dbReference>
<dbReference type="InterPro" id="IPR035437">
    <property type="entry name" value="SNase_OB-fold_sf"/>
</dbReference>
<dbReference type="AlphaFoldDB" id="A0A419ER77"/>
<name>A0A419ER77_9BACT</name>
<reference evidence="1 2" key="1">
    <citation type="journal article" date="2017" name="ISME J.">
        <title>Energy and carbon metabolisms in a deep terrestrial subsurface fluid microbial community.</title>
        <authorList>
            <person name="Momper L."/>
            <person name="Jungbluth S.P."/>
            <person name="Lee M.D."/>
            <person name="Amend J.P."/>
        </authorList>
    </citation>
    <scope>NUCLEOTIDE SEQUENCE [LARGE SCALE GENOMIC DNA]</scope>
    <source>
        <strain evidence="1">SURF_17</strain>
    </source>
</reference>
<dbReference type="EMBL" id="QZKI01000121">
    <property type="protein sequence ID" value="RJP65950.1"/>
    <property type="molecule type" value="Genomic_DNA"/>
</dbReference>
<sequence>MEILQTLGIPFALLADQDTGLSKKGDANMALFTVSTVIDGDTFEVSGGWKWKGQNGSRVRPTGYDAPELHEYGGQAANEKLARLILGQQVELRAAHRVDRGRLVSDVYYNGKYLADYFPEYQ</sequence>
<comment type="caution">
    <text evidence="1">The sequence shown here is derived from an EMBL/GenBank/DDBJ whole genome shotgun (WGS) entry which is preliminary data.</text>
</comment>
<organism evidence="1 2">
    <name type="scientific">Candidatus Abyssobacteria bacterium SURF_17</name>
    <dbReference type="NCBI Taxonomy" id="2093361"/>
    <lineage>
        <taxon>Bacteria</taxon>
        <taxon>Pseudomonadati</taxon>
        <taxon>Candidatus Hydrogenedentota</taxon>
        <taxon>Candidatus Abyssobacteria</taxon>
    </lineage>
</organism>
<gene>
    <name evidence="1" type="ORF">C4532_17140</name>
</gene>
<evidence type="ECO:0000313" key="1">
    <source>
        <dbReference type="EMBL" id="RJP65950.1"/>
    </source>
</evidence>
<protein>
    <submittedName>
        <fullName evidence="1">Thermonuclease family protein</fullName>
    </submittedName>
</protein>
<evidence type="ECO:0000313" key="2">
    <source>
        <dbReference type="Proteomes" id="UP000285961"/>
    </source>
</evidence>